<evidence type="ECO:0000259" key="1">
    <source>
        <dbReference type="PROSITE" id="PS50206"/>
    </source>
</evidence>
<comment type="caution">
    <text evidence="2">The sequence shown here is derived from an EMBL/GenBank/DDBJ whole genome shotgun (WGS) entry which is preliminary data.</text>
</comment>
<dbReference type="EMBL" id="JAPFQN010000005">
    <property type="protein sequence ID" value="MCX2744057.1"/>
    <property type="molecule type" value="Genomic_DNA"/>
</dbReference>
<dbReference type="InterPro" id="IPR001763">
    <property type="entry name" value="Rhodanese-like_dom"/>
</dbReference>
<feature type="domain" description="Rhodanese" evidence="1">
    <location>
        <begin position="24"/>
        <end position="105"/>
    </location>
</feature>
<dbReference type="PROSITE" id="PS50206">
    <property type="entry name" value="RHODANESE_3"/>
    <property type="match status" value="1"/>
</dbReference>
<dbReference type="InterPro" id="IPR050229">
    <property type="entry name" value="GlpE_sulfurtransferase"/>
</dbReference>
<evidence type="ECO:0000313" key="3">
    <source>
        <dbReference type="Proteomes" id="UP001209885"/>
    </source>
</evidence>
<accession>A0ABT3RR56</accession>
<dbReference type="Gene3D" id="3.40.250.10">
    <property type="entry name" value="Rhodanese-like domain"/>
    <property type="match status" value="1"/>
</dbReference>
<dbReference type="InterPro" id="IPR036873">
    <property type="entry name" value="Rhodanese-like_dom_sf"/>
</dbReference>
<organism evidence="2 3">
    <name type="scientific">Mangrovivirga halotolerans</name>
    <dbReference type="NCBI Taxonomy" id="2993936"/>
    <lineage>
        <taxon>Bacteria</taxon>
        <taxon>Pseudomonadati</taxon>
        <taxon>Bacteroidota</taxon>
        <taxon>Cytophagia</taxon>
        <taxon>Cytophagales</taxon>
        <taxon>Mangrovivirgaceae</taxon>
        <taxon>Mangrovivirga</taxon>
    </lineage>
</organism>
<dbReference type="Proteomes" id="UP001209885">
    <property type="component" value="Unassembled WGS sequence"/>
</dbReference>
<reference evidence="2 3" key="1">
    <citation type="submission" date="2022-11" db="EMBL/GenBank/DDBJ databases">
        <title>The characterization of three novel Bacteroidetes species and genomic analysis of their roles in tidal elemental geochemical cycles.</title>
        <authorList>
            <person name="Ma K."/>
        </authorList>
    </citation>
    <scope>NUCLEOTIDE SEQUENCE [LARGE SCALE GENOMIC DNA]</scope>
    <source>
        <strain evidence="2 3">M17</strain>
    </source>
</reference>
<gene>
    <name evidence="2" type="ORF">OO013_09285</name>
</gene>
<dbReference type="SMART" id="SM00450">
    <property type="entry name" value="RHOD"/>
    <property type="match status" value="1"/>
</dbReference>
<sequence length="105" mass="12094">MFNLFNTKTKYKNVPATEFRKLMEKENTVLIDVRTRDEFKSGALPNALNYDFLSGEFASKISQLDKDKTYLIYCRSGARSANACRMLEREGFVNLYNLQGGIISY</sequence>
<dbReference type="Pfam" id="PF00581">
    <property type="entry name" value="Rhodanese"/>
    <property type="match status" value="1"/>
</dbReference>
<dbReference type="CDD" id="cd00158">
    <property type="entry name" value="RHOD"/>
    <property type="match status" value="1"/>
</dbReference>
<dbReference type="RefSeq" id="WP_266056523.1">
    <property type="nucleotide sequence ID" value="NZ_JAPFQN010000005.1"/>
</dbReference>
<dbReference type="PANTHER" id="PTHR43031">
    <property type="entry name" value="FAD-DEPENDENT OXIDOREDUCTASE"/>
    <property type="match status" value="1"/>
</dbReference>
<name>A0ABT3RR56_9BACT</name>
<proteinExistence type="predicted"/>
<dbReference type="PANTHER" id="PTHR43031:SF1">
    <property type="entry name" value="PYRIDINE NUCLEOTIDE-DISULPHIDE OXIDOREDUCTASE"/>
    <property type="match status" value="1"/>
</dbReference>
<keyword evidence="3" id="KW-1185">Reference proteome</keyword>
<evidence type="ECO:0000313" key="2">
    <source>
        <dbReference type="EMBL" id="MCX2744057.1"/>
    </source>
</evidence>
<dbReference type="SUPFAM" id="SSF52821">
    <property type="entry name" value="Rhodanese/Cell cycle control phosphatase"/>
    <property type="match status" value="1"/>
</dbReference>
<protein>
    <submittedName>
        <fullName evidence="2">Rhodanese-like domain-containing protein</fullName>
    </submittedName>
</protein>